<dbReference type="PANTHER" id="PTHR47926">
    <property type="entry name" value="PENTATRICOPEPTIDE REPEAT-CONTAINING PROTEIN"/>
    <property type="match status" value="1"/>
</dbReference>
<keyword evidence="3" id="KW-1185">Reference proteome</keyword>
<organism evidence="2 3">
    <name type="scientific">Dendrobium thyrsiflorum</name>
    <name type="common">Pinecone-like raceme dendrobium</name>
    <name type="synonym">Orchid</name>
    <dbReference type="NCBI Taxonomy" id="117978"/>
    <lineage>
        <taxon>Eukaryota</taxon>
        <taxon>Viridiplantae</taxon>
        <taxon>Streptophyta</taxon>
        <taxon>Embryophyta</taxon>
        <taxon>Tracheophyta</taxon>
        <taxon>Spermatophyta</taxon>
        <taxon>Magnoliopsida</taxon>
        <taxon>Liliopsida</taxon>
        <taxon>Asparagales</taxon>
        <taxon>Orchidaceae</taxon>
        <taxon>Epidendroideae</taxon>
        <taxon>Malaxideae</taxon>
        <taxon>Dendrobiinae</taxon>
        <taxon>Dendrobium</taxon>
    </lineage>
</organism>
<evidence type="ECO:0008006" key="4">
    <source>
        <dbReference type="Google" id="ProtNLM"/>
    </source>
</evidence>
<keyword evidence="1" id="KW-0677">Repeat</keyword>
<name>A0ABD0UF02_DENTH</name>
<dbReference type="Gene3D" id="1.25.40.10">
    <property type="entry name" value="Tetratricopeptide repeat domain"/>
    <property type="match status" value="1"/>
</dbReference>
<dbReference type="InterPro" id="IPR011990">
    <property type="entry name" value="TPR-like_helical_dom_sf"/>
</dbReference>
<protein>
    <recommendedName>
        <fullName evidence="4">Pentatricopeptide repeat-containing protein</fullName>
    </recommendedName>
</protein>
<dbReference type="EMBL" id="JANQDX010000017">
    <property type="protein sequence ID" value="KAL0908936.1"/>
    <property type="molecule type" value="Genomic_DNA"/>
</dbReference>
<evidence type="ECO:0000313" key="2">
    <source>
        <dbReference type="EMBL" id="KAL0908936.1"/>
    </source>
</evidence>
<evidence type="ECO:0000256" key="1">
    <source>
        <dbReference type="ARBA" id="ARBA00022737"/>
    </source>
</evidence>
<comment type="caution">
    <text evidence="2">The sequence shown here is derived from an EMBL/GenBank/DDBJ whole genome shotgun (WGS) entry which is preliminary data.</text>
</comment>
<dbReference type="Pfam" id="PF01535">
    <property type="entry name" value="PPR"/>
    <property type="match status" value="1"/>
</dbReference>
<accession>A0ABD0UF02</accession>
<dbReference type="InterPro" id="IPR046960">
    <property type="entry name" value="PPR_At4g14850-like_plant"/>
</dbReference>
<evidence type="ECO:0000313" key="3">
    <source>
        <dbReference type="Proteomes" id="UP001552299"/>
    </source>
</evidence>
<dbReference type="AlphaFoldDB" id="A0ABD0UF02"/>
<dbReference type="InterPro" id="IPR002885">
    <property type="entry name" value="PPR_rpt"/>
</dbReference>
<gene>
    <name evidence="2" type="ORF">M5K25_023450</name>
</gene>
<dbReference type="Proteomes" id="UP001552299">
    <property type="component" value="Unassembled WGS sequence"/>
</dbReference>
<reference evidence="2 3" key="1">
    <citation type="journal article" date="2024" name="Plant Biotechnol. J.">
        <title>Dendrobium thyrsiflorum genome and its molecular insights into genes involved in important horticultural traits.</title>
        <authorList>
            <person name="Chen B."/>
            <person name="Wang J.Y."/>
            <person name="Zheng P.J."/>
            <person name="Li K.L."/>
            <person name="Liang Y.M."/>
            <person name="Chen X.F."/>
            <person name="Zhang C."/>
            <person name="Zhao X."/>
            <person name="He X."/>
            <person name="Zhang G.Q."/>
            <person name="Liu Z.J."/>
            <person name="Xu Q."/>
        </authorList>
    </citation>
    <scope>NUCLEOTIDE SEQUENCE [LARGE SCALE GENOMIC DNA]</scope>
    <source>
        <strain evidence="2">GZMU011</strain>
    </source>
</reference>
<sequence>MEHRLISLLQASTSIHHIRQIHALITRACPSLTHVFLRLLLKQSTIQYARQLTWKQDWKVRKLIDDHHSRTNLIVRTAILEMYVKCGAVDEARLEFDQMDHKDVVAWSAMIAGYAQNGRSNEASL</sequence>
<proteinExistence type="predicted"/>